<evidence type="ECO:0000256" key="7">
    <source>
        <dbReference type="ARBA" id="ARBA00039966"/>
    </source>
</evidence>
<dbReference type="Proteomes" id="UP000095283">
    <property type="component" value="Unplaced"/>
</dbReference>
<dbReference type="InterPro" id="IPR049039">
    <property type="entry name" value="RMD1-3_a_helical_rpt"/>
</dbReference>
<evidence type="ECO:0000256" key="5">
    <source>
        <dbReference type="ARBA" id="ARBA00022803"/>
    </source>
</evidence>
<dbReference type="GO" id="GO:0005876">
    <property type="term" value="C:spindle microtubule"/>
    <property type="evidence" value="ECO:0007669"/>
    <property type="project" value="TreeGrafter"/>
</dbReference>
<keyword evidence="6" id="KW-0206">Cytoskeleton</keyword>
<dbReference type="WBParaSite" id="Hba_08499">
    <property type="protein sequence ID" value="Hba_08499"/>
    <property type="gene ID" value="Hba_08499"/>
</dbReference>
<dbReference type="PANTHER" id="PTHR16056">
    <property type="entry name" value="REGULATOR OF MICROTUBULE DYNAMICS PROTEIN"/>
    <property type="match status" value="1"/>
</dbReference>
<evidence type="ECO:0000313" key="9">
    <source>
        <dbReference type="Proteomes" id="UP000095283"/>
    </source>
</evidence>
<keyword evidence="4" id="KW-0677">Repeat</keyword>
<accession>A0A1I7WTM2</accession>
<evidence type="ECO:0000256" key="1">
    <source>
        <dbReference type="ARBA" id="ARBA00004245"/>
    </source>
</evidence>
<name>A0A1I7WTM2_HETBA</name>
<dbReference type="GO" id="GO:0097431">
    <property type="term" value="C:mitotic spindle pole"/>
    <property type="evidence" value="ECO:0007669"/>
    <property type="project" value="TreeGrafter"/>
</dbReference>
<comment type="subcellular location">
    <subcellularLocation>
        <location evidence="1">Cytoplasm</location>
        <location evidence="1">Cytoskeleton</location>
    </subcellularLocation>
</comment>
<dbReference type="PANTHER" id="PTHR16056:SF16">
    <property type="entry name" value="REGULATOR OF MICROTUBULE DYNAMICS PROTEIN 1"/>
    <property type="match status" value="1"/>
</dbReference>
<dbReference type="GO" id="GO:0005739">
    <property type="term" value="C:mitochondrion"/>
    <property type="evidence" value="ECO:0007669"/>
    <property type="project" value="TreeGrafter"/>
</dbReference>
<sequence>MFSRLFVNYHVCLHYNNLYSQIYLLDYIVYIPTGVWHFSFADMSYATRLVAKTIFGSPPTSTYEQALHYFLRAEQISVGFYSTNTYYIGEVYDRLGKKDDAIEHYRKSFMMPVISADDEVIHQKVKRRFKNTSTVCD</sequence>
<keyword evidence="9" id="KW-1185">Reference proteome</keyword>
<organism evidence="9 10">
    <name type="scientific">Heterorhabditis bacteriophora</name>
    <name type="common">Entomopathogenic nematode worm</name>
    <dbReference type="NCBI Taxonomy" id="37862"/>
    <lineage>
        <taxon>Eukaryota</taxon>
        <taxon>Metazoa</taxon>
        <taxon>Ecdysozoa</taxon>
        <taxon>Nematoda</taxon>
        <taxon>Chromadorea</taxon>
        <taxon>Rhabditida</taxon>
        <taxon>Rhabditina</taxon>
        <taxon>Rhabditomorpha</taxon>
        <taxon>Strongyloidea</taxon>
        <taxon>Heterorhabditidae</taxon>
        <taxon>Heterorhabditis</taxon>
    </lineage>
</organism>
<dbReference type="AlphaFoldDB" id="A0A1I7WTM2"/>
<evidence type="ECO:0000256" key="3">
    <source>
        <dbReference type="ARBA" id="ARBA00022490"/>
    </source>
</evidence>
<dbReference type="GO" id="GO:0008017">
    <property type="term" value="F:microtubule binding"/>
    <property type="evidence" value="ECO:0007669"/>
    <property type="project" value="TreeGrafter"/>
</dbReference>
<dbReference type="Gene3D" id="1.25.40.10">
    <property type="entry name" value="Tetratricopeptide repeat domain"/>
    <property type="match status" value="1"/>
</dbReference>
<evidence type="ECO:0000256" key="4">
    <source>
        <dbReference type="ARBA" id="ARBA00022737"/>
    </source>
</evidence>
<evidence type="ECO:0000313" key="10">
    <source>
        <dbReference type="WBParaSite" id="Hba_08499"/>
    </source>
</evidence>
<dbReference type="InterPro" id="IPR011990">
    <property type="entry name" value="TPR-like_helical_dom_sf"/>
</dbReference>
<reference evidence="10" key="1">
    <citation type="submission" date="2016-11" db="UniProtKB">
        <authorList>
            <consortium name="WormBaseParasite"/>
        </authorList>
    </citation>
    <scope>IDENTIFICATION</scope>
</reference>
<keyword evidence="5" id="KW-0802">TPR repeat</keyword>
<proteinExistence type="predicted"/>
<evidence type="ECO:0000256" key="6">
    <source>
        <dbReference type="ARBA" id="ARBA00023212"/>
    </source>
</evidence>
<comment type="subunit">
    <text evidence="2">Interacts with microtubules.</text>
</comment>
<keyword evidence="3" id="KW-0963">Cytoplasm</keyword>
<evidence type="ECO:0000256" key="2">
    <source>
        <dbReference type="ARBA" id="ARBA00011375"/>
    </source>
</evidence>
<protein>
    <recommendedName>
        <fullName evidence="7">Regulator of microtubule dynamics protein 1</fullName>
    </recommendedName>
    <alternativeName>
        <fullName evidence="8">Protein FAM82B</fullName>
    </alternativeName>
</protein>
<dbReference type="Pfam" id="PF21033">
    <property type="entry name" value="RMD1-3"/>
    <property type="match status" value="1"/>
</dbReference>
<evidence type="ECO:0000256" key="8">
    <source>
        <dbReference type="ARBA" id="ARBA00041958"/>
    </source>
</evidence>
<dbReference type="SUPFAM" id="SSF48452">
    <property type="entry name" value="TPR-like"/>
    <property type="match status" value="1"/>
</dbReference>